<evidence type="ECO:0000313" key="1">
    <source>
        <dbReference type="EMBL" id="KDN28134.1"/>
    </source>
</evidence>
<gene>
    <name evidence="1" type="ORF">VFDL14_16370</name>
</gene>
<name>A0A066UVG4_9VIBR</name>
<dbReference type="Proteomes" id="UP000027219">
    <property type="component" value="Unassembled WGS sequence"/>
</dbReference>
<sequence>MDMRGTRITTHLKPQISAPLVPTSFDMLGIPEVVVENLVIKHLSAYPKSDVLELSNYLCVVTHIVESALAVLRKKSLIEVFQPNSNLSVNTLSHSHVRYSLSEKGLEEAELAFKRDAYLGPAPVSLEQYCEIVKAQDLRAQLVTRPDVEEALHDVYGVESKVPVLGPAINSGRALLLYGHAGTGKTFVASRIVNALQTSVFIPYAVYALGNIIKVFSAQHHKPIDNNGKDRSVSLLDQYDKRWLNCERPNIQVGGELTMEMLEVNHSENSRVWLAPLQMMANNGIFVIDDLGRQPMPVDALLNRWIVPMEYYFDHLSLPNGQQITIPFILTLAFSTNLDPQRISDPAFLRRLGYKIEFEPLSQKDYQTLWVDTAREKSFELPDNTIEQLYKLHRIHNVNYFPCLPKDLVGISKDIVLFEQLPLTITPEILTMAWKVYFTSDGLEEESNE</sequence>
<dbReference type="EMBL" id="JFFR01000023">
    <property type="protein sequence ID" value="KDN28134.1"/>
    <property type="molecule type" value="Genomic_DNA"/>
</dbReference>
<reference evidence="1 2" key="1">
    <citation type="submission" date="2014-02" db="EMBL/GenBank/DDBJ databases">
        <title>Vibrio fortis Dalian14 Genome Sequencing.</title>
        <authorList>
            <person name="Wang Y."/>
            <person name="Song L."/>
            <person name="Liu G."/>
            <person name="Ding J."/>
        </authorList>
    </citation>
    <scope>NUCLEOTIDE SEQUENCE [LARGE SCALE GENOMIC DNA]</scope>
    <source>
        <strain evidence="1 2">Dalian14</strain>
    </source>
</reference>
<organism evidence="1 2">
    <name type="scientific">Vibrio fortis</name>
    <dbReference type="NCBI Taxonomy" id="212667"/>
    <lineage>
        <taxon>Bacteria</taxon>
        <taxon>Pseudomonadati</taxon>
        <taxon>Pseudomonadota</taxon>
        <taxon>Gammaproteobacteria</taxon>
        <taxon>Vibrionales</taxon>
        <taxon>Vibrionaceae</taxon>
        <taxon>Vibrio</taxon>
    </lineage>
</organism>
<keyword evidence="2" id="KW-1185">Reference proteome</keyword>
<evidence type="ECO:0000313" key="2">
    <source>
        <dbReference type="Proteomes" id="UP000027219"/>
    </source>
</evidence>
<dbReference type="OrthoDB" id="9783370at2"/>
<dbReference type="AlphaFoldDB" id="A0A066UVG4"/>
<dbReference type="Gene3D" id="3.40.50.300">
    <property type="entry name" value="P-loop containing nucleotide triphosphate hydrolases"/>
    <property type="match status" value="1"/>
</dbReference>
<dbReference type="STRING" id="212667.VFDL14_16370"/>
<proteinExistence type="predicted"/>
<accession>A0A066UVG4</accession>
<dbReference type="RefSeq" id="WP_032551584.1">
    <property type="nucleotide sequence ID" value="NZ_JFFR01000023.1"/>
</dbReference>
<comment type="caution">
    <text evidence="1">The sequence shown here is derived from an EMBL/GenBank/DDBJ whole genome shotgun (WGS) entry which is preliminary data.</text>
</comment>
<dbReference type="InterPro" id="IPR027417">
    <property type="entry name" value="P-loop_NTPase"/>
</dbReference>
<protein>
    <submittedName>
        <fullName evidence="1">ATPase AAA</fullName>
    </submittedName>
</protein>
<dbReference type="SUPFAM" id="SSF52540">
    <property type="entry name" value="P-loop containing nucleoside triphosphate hydrolases"/>
    <property type="match status" value="1"/>
</dbReference>